<accession>A0A433DEV8</accession>
<sequence>MPRYYFSHGDGGGGPNGEMLERLERLRNVSFSRSTTLLMLLEPFLPLLQDGLPTVRSGDPTEFFQRVERYSKPLSSYRGELVNMDGHSSLMLPEGDIN</sequence>
<comment type="caution">
    <text evidence="1">The sequence shown here is derived from an EMBL/GenBank/DDBJ whole genome shotgun (WGS) entry which is preliminary data.</text>
</comment>
<evidence type="ECO:0000313" key="1">
    <source>
        <dbReference type="EMBL" id="RUP49390.1"/>
    </source>
</evidence>
<name>A0A433DEV8_9FUNG</name>
<reference evidence="1 2" key="1">
    <citation type="journal article" date="2018" name="New Phytol.">
        <title>Phylogenomics of Endogonaceae and evolution of mycorrhizas within Mucoromycota.</title>
        <authorList>
            <person name="Chang Y."/>
            <person name="Desiro A."/>
            <person name="Na H."/>
            <person name="Sandor L."/>
            <person name="Lipzen A."/>
            <person name="Clum A."/>
            <person name="Barry K."/>
            <person name="Grigoriev I.V."/>
            <person name="Martin F.M."/>
            <person name="Stajich J.E."/>
            <person name="Smith M.E."/>
            <person name="Bonito G."/>
            <person name="Spatafora J.W."/>
        </authorList>
    </citation>
    <scope>NUCLEOTIDE SEQUENCE [LARGE SCALE GENOMIC DNA]</scope>
    <source>
        <strain evidence="1 2">GMNB39</strain>
    </source>
</reference>
<organism evidence="1 2">
    <name type="scientific">Jimgerdemannia flammicorona</name>
    <dbReference type="NCBI Taxonomy" id="994334"/>
    <lineage>
        <taxon>Eukaryota</taxon>
        <taxon>Fungi</taxon>
        <taxon>Fungi incertae sedis</taxon>
        <taxon>Mucoromycota</taxon>
        <taxon>Mucoromycotina</taxon>
        <taxon>Endogonomycetes</taxon>
        <taxon>Endogonales</taxon>
        <taxon>Endogonaceae</taxon>
        <taxon>Jimgerdemannia</taxon>
    </lineage>
</organism>
<dbReference type="Proteomes" id="UP000268093">
    <property type="component" value="Unassembled WGS sequence"/>
</dbReference>
<dbReference type="AlphaFoldDB" id="A0A433DEV8"/>
<proteinExistence type="predicted"/>
<protein>
    <submittedName>
        <fullName evidence="1">Uncharacterized protein</fullName>
    </submittedName>
</protein>
<gene>
    <name evidence="1" type="ORF">BC936DRAFT_142629</name>
</gene>
<dbReference type="EMBL" id="RBNI01002339">
    <property type="protein sequence ID" value="RUP49390.1"/>
    <property type="molecule type" value="Genomic_DNA"/>
</dbReference>
<evidence type="ECO:0000313" key="2">
    <source>
        <dbReference type="Proteomes" id="UP000268093"/>
    </source>
</evidence>
<keyword evidence="2" id="KW-1185">Reference proteome</keyword>